<dbReference type="GeneID" id="20328403"/>
<gene>
    <name evidence="1" type="ORF">T265_14237</name>
</gene>
<sequence>MNLTKETTHKVAENYPTAHDRFHPSWGSGRHTRRVSVDLMFYLNPNWTVFEKYTQLQINLVFTRDSAESLVYDILSRSIFHLFRQLTWNPAESIVCDVLRQLNVLHHAASCFNRYDIRDIAIHQMRLHSFRIRSYFSGDAKRIYEKTYYSYASPTSNITITPELNSSNWCAANHLFYKLKRGKLPRRPMNAFCPLLAELTPVFVSNINSKLSAFTLLIRCGQPLTWRKNMEEITKRLSAVGATSLPGWGPRYPHCAWLETLQDMAANRCQWRSCCQFLSRLPHTKIASYFSGYDIREIAETTHKVAENGSTAHDRLCPSWGSSGRRSQPNVLLEPKVQEIYSFQITLVFTRDSTESLVYDILQLNVLHTGRHMIQKLLTRLRKTLRQPTTGFALLLGAHQAQCLSFRQPYVLLDPNWTVFDKYAHFQNRLVTELLKILRQFPNRFAHL</sequence>
<dbReference type="OrthoDB" id="425014at2759"/>
<dbReference type="STRING" id="6198.A0A074ZDN9"/>
<reference evidence="1 2" key="1">
    <citation type="submission" date="2013-11" db="EMBL/GenBank/DDBJ databases">
        <title>Opisthorchis viverrini - life in the bile duct.</title>
        <authorList>
            <person name="Young N.D."/>
            <person name="Nagarajan N."/>
            <person name="Lin S.J."/>
            <person name="Korhonen P.K."/>
            <person name="Jex A.R."/>
            <person name="Hall R.S."/>
            <person name="Safavi-Hemami H."/>
            <person name="Kaewkong W."/>
            <person name="Bertrand D."/>
            <person name="Gao S."/>
            <person name="Seet Q."/>
            <person name="Wongkham S."/>
            <person name="Teh B.T."/>
            <person name="Wongkham C."/>
            <person name="Intapan P.M."/>
            <person name="Maleewong W."/>
            <person name="Yang X."/>
            <person name="Hu M."/>
            <person name="Wang Z."/>
            <person name="Hofmann A."/>
            <person name="Sternberg P.W."/>
            <person name="Tan P."/>
            <person name="Wang J."/>
            <person name="Gasser R.B."/>
        </authorList>
    </citation>
    <scope>NUCLEOTIDE SEQUENCE [LARGE SCALE GENOMIC DNA]</scope>
</reference>
<keyword evidence="2" id="KW-1185">Reference proteome</keyword>
<accession>A0A074ZDN9</accession>
<evidence type="ECO:0000313" key="2">
    <source>
        <dbReference type="Proteomes" id="UP000054324"/>
    </source>
</evidence>
<proteinExistence type="predicted"/>
<organism evidence="1 2">
    <name type="scientific">Opisthorchis viverrini</name>
    <name type="common">Southeast Asian liver fluke</name>
    <dbReference type="NCBI Taxonomy" id="6198"/>
    <lineage>
        <taxon>Eukaryota</taxon>
        <taxon>Metazoa</taxon>
        <taxon>Spiralia</taxon>
        <taxon>Lophotrochozoa</taxon>
        <taxon>Platyhelminthes</taxon>
        <taxon>Trematoda</taxon>
        <taxon>Digenea</taxon>
        <taxon>Opisthorchiida</taxon>
        <taxon>Opisthorchiata</taxon>
        <taxon>Opisthorchiidae</taxon>
        <taxon>Opisthorchis</taxon>
    </lineage>
</organism>
<evidence type="ECO:0000313" key="1">
    <source>
        <dbReference type="EMBL" id="KER25288.1"/>
    </source>
</evidence>
<dbReference type="AlphaFoldDB" id="A0A074ZDN9"/>
<name>A0A074ZDN9_OPIVI</name>
<dbReference type="Proteomes" id="UP000054324">
    <property type="component" value="Unassembled WGS sequence"/>
</dbReference>
<dbReference type="KEGG" id="ovi:T265_14237"/>
<dbReference type="RefSeq" id="XP_009170972.1">
    <property type="nucleotide sequence ID" value="XM_009172708.1"/>
</dbReference>
<dbReference type="EMBL" id="KL596781">
    <property type="protein sequence ID" value="KER25288.1"/>
    <property type="molecule type" value="Genomic_DNA"/>
</dbReference>
<protein>
    <submittedName>
        <fullName evidence="1">Uncharacterized protein</fullName>
    </submittedName>
</protein>
<dbReference type="CTD" id="20328403"/>